<dbReference type="AlphaFoldDB" id="A0A176Y8U2"/>
<protein>
    <recommendedName>
        <fullName evidence="3">DUF2971 domain-containing protein</fullName>
    </recommendedName>
</protein>
<evidence type="ECO:0000313" key="2">
    <source>
        <dbReference type="Proteomes" id="UP000076959"/>
    </source>
</evidence>
<evidence type="ECO:0000313" key="1">
    <source>
        <dbReference type="EMBL" id="OAE97427.1"/>
    </source>
</evidence>
<evidence type="ECO:0008006" key="3">
    <source>
        <dbReference type="Google" id="ProtNLM"/>
    </source>
</evidence>
<comment type="caution">
    <text evidence="1">The sequence shown here is derived from an EMBL/GenBank/DDBJ whole genome shotgun (WGS) entry which is preliminary data.</text>
</comment>
<reference evidence="1 2" key="1">
    <citation type="submission" date="2016-03" db="EMBL/GenBank/DDBJ databases">
        <title>Draft Genome Sequence of the Strain BR 10245 (Bradyrhizobium sp.) isolated from nodules of Centrolobium paraense.</title>
        <authorList>
            <person name="Simoes-Araujo J.L.Sr."/>
            <person name="Barauna A.C."/>
            <person name="Silva K."/>
            <person name="Zilli J.E."/>
        </authorList>
    </citation>
    <scope>NUCLEOTIDE SEQUENCE [LARGE SCALE GENOMIC DNA]</scope>
    <source>
        <strain evidence="1 2">BR 10245</strain>
    </source>
</reference>
<proteinExistence type="predicted"/>
<dbReference type="InterPro" id="IPR021352">
    <property type="entry name" value="DUF2971"/>
</dbReference>
<dbReference type="Proteomes" id="UP000076959">
    <property type="component" value="Unassembled WGS sequence"/>
</dbReference>
<organism evidence="1 2">
    <name type="scientific">Bradyrhizobium centrolobii</name>
    <dbReference type="NCBI Taxonomy" id="1505087"/>
    <lineage>
        <taxon>Bacteria</taxon>
        <taxon>Pseudomonadati</taxon>
        <taxon>Pseudomonadota</taxon>
        <taxon>Alphaproteobacteria</taxon>
        <taxon>Hyphomicrobiales</taxon>
        <taxon>Nitrobacteraceae</taxon>
        <taxon>Bradyrhizobium</taxon>
    </lineage>
</organism>
<sequence>MRGAVVRTVIELPYGENNQFFSSSTANAGEPIIFHYTRAAGALGILQSGEMWCTLASHMNDRVEGKYAHSLAKSIAYSELRKSADSFRNNFLSELTEQLARYQHAKVYAACFSEAEDLLSQWRGYTGKFGYALGFSLKSLQTVAATQHFLLQPVKYKYEEQRDILLPVIQDLVSKYDPDLDPDEDREKIDILFAPAMKRIAEKSAIIKHPSFSEEREWRLHSHPLSPLQDRTDFVVRDDQIVPIVKVKLDNGTSKHRNTFIEQRDICLRSCVIGPGADPTERHDAMWAVSRRYRVRLDQLIESSAPLR</sequence>
<name>A0A176Y8U2_9BRAD</name>
<keyword evidence="2" id="KW-1185">Reference proteome</keyword>
<dbReference type="EMBL" id="LUUB01000125">
    <property type="protein sequence ID" value="OAE97427.1"/>
    <property type="molecule type" value="Genomic_DNA"/>
</dbReference>
<dbReference type="STRING" id="1505087.AYJ54_35655"/>
<accession>A0A176Y8U2</accession>
<dbReference type="Pfam" id="PF11185">
    <property type="entry name" value="DUF2971"/>
    <property type="match status" value="1"/>
</dbReference>
<gene>
    <name evidence="1" type="ORF">AYJ54_35655</name>
</gene>